<gene>
    <name evidence="2" type="ORF">GPUH_LOCUS24290</name>
</gene>
<reference evidence="2 3" key="2">
    <citation type="submission" date="2018-11" db="EMBL/GenBank/DDBJ databases">
        <authorList>
            <consortium name="Pathogen Informatics"/>
        </authorList>
    </citation>
    <scope>NUCLEOTIDE SEQUENCE [LARGE SCALE GENOMIC DNA]</scope>
</reference>
<dbReference type="WBParaSite" id="GPUH_0002431901-mRNA-1">
    <property type="protein sequence ID" value="GPUH_0002431901-mRNA-1"/>
    <property type="gene ID" value="GPUH_0002431901"/>
</dbReference>
<accession>A0A183ETJ8</accession>
<keyword evidence="1" id="KW-0732">Signal</keyword>
<evidence type="ECO:0000256" key="1">
    <source>
        <dbReference type="SAM" id="SignalP"/>
    </source>
</evidence>
<dbReference type="EMBL" id="UYRT01100658">
    <property type="protein sequence ID" value="VDN42647.1"/>
    <property type="molecule type" value="Genomic_DNA"/>
</dbReference>
<dbReference type="AlphaFoldDB" id="A0A183ETJ8"/>
<feature type="signal peptide" evidence="1">
    <location>
        <begin position="1"/>
        <end position="17"/>
    </location>
</feature>
<dbReference type="OrthoDB" id="1421013at2759"/>
<evidence type="ECO:0000313" key="2">
    <source>
        <dbReference type="EMBL" id="VDN42647.1"/>
    </source>
</evidence>
<sequence>MMMMITMMITIITMTTMLMMMREIAKLQVMGESIPTEVVDQLRRFNDALTGLEDSCQDECFCSAEQHFQVFNFLVFR</sequence>
<dbReference type="Proteomes" id="UP000271098">
    <property type="component" value="Unassembled WGS sequence"/>
</dbReference>
<proteinExistence type="predicted"/>
<evidence type="ECO:0000313" key="3">
    <source>
        <dbReference type="Proteomes" id="UP000271098"/>
    </source>
</evidence>
<protein>
    <submittedName>
        <fullName evidence="4">Secreted protein</fullName>
    </submittedName>
</protein>
<organism evidence="4">
    <name type="scientific">Gongylonema pulchrum</name>
    <dbReference type="NCBI Taxonomy" id="637853"/>
    <lineage>
        <taxon>Eukaryota</taxon>
        <taxon>Metazoa</taxon>
        <taxon>Ecdysozoa</taxon>
        <taxon>Nematoda</taxon>
        <taxon>Chromadorea</taxon>
        <taxon>Rhabditida</taxon>
        <taxon>Spirurina</taxon>
        <taxon>Spiruromorpha</taxon>
        <taxon>Spiruroidea</taxon>
        <taxon>Gongylonematidae</taxon>
        <taxon>Gongylonema</taxon>
    </lineage>
</organism>
<name>A0A183ETJ8_9BILA</name>
<keyword evidence="3" id="KW-1185">Reference proteome</keyword>
<reference evidence="4" key="1">
    <citation type="submission" date="2016-06" db="UniProtKB">
        <authorList>
            <consortium name="WormBaseParasite"/>
        </authorList>
    </citation>
    <scope>IDENTIFICATION</scope>
</reference>
<evidence type="ECO:0000313" key="4">
    <source>
        <dbReference type="WBParaSite" id="GPUH_0002431901-mRNA-1"/>
    </source>
</evidence>
<feature type="chain" id="PRO_5043139278" evidence="1">
    <location>
        <begin position="18"/>
        <end position="77"/>
    </location>
</feature>